<proteinExistence type="predicted"/>
<dbReference type="Proteomes" id="UP000789508">
    <property type="component" value="Unassembled WGS sequence"/>
</dbReference>
<evidence type="ECO:0000313" key="3">
    <source>
        <dbReference type="Proteomes" id="UP000789508"/>
    </source>
</evidence>
<evidence type="ECO:0000256" key="1">
    <source>
        <dbReference type="SAM" id="MobiDB-lite"/>
    </source>
</evidence>
<name>A0A9N9C1V0_9GLOM</name>
<accession>A0A9N9C1V0</accession>
<gene>
    <name evidence="2" type="ORF">ALEPTO_LOCUS7389</name>
</gene>
<protein>
    <submittedName>
        <fullName evidence="2">7584_t:CDS:1</fullName>
    </submittedName>
</protein>
<sequence length="215" mass="24091">MLEEGKNYFADLIVETTQKKKQKLVRVHQIITNAQNILDKNGVTKEELESVIKDLKTLANAVVDSTEEIKLLNGLLNKLSALSTTPNEIPTPPASPNSDELKNTADDNDKLKEKAEASQPQVQKDQETIKNNLNDDIKQAQSGTDDDKVEVVKNAGKIHGEEGFEKQKTQIEAIKEELIQNNPVKYREGIIGEIEENMKKNNLSSEELDKELETE</sequence>
<evidence type="ECO:0000313" key="2">
    <source>
        <dbReference type="EMBL" id="CAG8583779.1"/>
    </source>
</evidence>
<organism evidence="2 3">
    <name type="scientific">Ambispora leptoticha</name>
    <dbReference type="NCBI Taxonomy" id="144679"/>
    <lineage>
        <taxon>Eukaryota</taxon>
        <taxon>Fungi</taxon>
        <taxon>Fungi incertae sedis</taxon>
        <taxon>Mucoromycota</taxon>
        <taxon>Glomeromycotina</taxon>
        <taxon>Glomeromycetes</taxon>
        <taxon>Archaeosporales</taxon>
        <taxon>Ambisporaceae</taxon>
        <taxon>Ambispora</taxon>
    </lineage>
</organism>
<dbReference type="AlphaFoldDB" id="A0A9N9C1V0"/>
<comment type="caution">
    <text evidence="2">The sequence shown here is derived from an EMBL/GenBank/DDBJ whole genome shotgun (WGS) entry which is preliminary data.</text>
</comment>
<reference evidence="2" key="1">
    <citation type="submission" date="2021-06" db="EMBL/GenBank/DDBJ databases">
        <authorList>
            <person name="Kallberg Y."/>
            <person name="Tangrot J."/>
            <person name="Rosling A."/>
        </authorList>
    </citation>
    <scope>NUCLEOTIDE SEQUENCE</scope>
    <source>
        <strain evidence="2">FL130A</strain>
    </source>
</reference>
<dbReference type="EMBL" id="CAJVPS010003154">
    <property type="protein sequence ID" value="CAG8583779.1"/>
    <property type="molecule type" value="Genomic_DNA"/>
</dbReference>
<dbReference type="OrthoDB" id="2444986at2759"/>
<keyword evidence="3" id="KW-1185">Reference proteome</keyword>
<feature type="region of interest" description="Disordered" evidence="1">
    <location>
        <begin position="84"/>
        <end position="105"/>
    </location>
</feature>